<feature type="chain" id="PRO_5046547525" evidence="1">
    <location>
        <begin position="31"/>
        <end position="344"/>
    </location>
</feature>
<dbReference type="Pfam" id="PF00756">
    <property type="entry name" value="Esterase"/>
    <property type="match status" value="1"/>
</dbReference>
<dbReference type="InterPro" id="IPR050583">
    <property type="entry name" value="Mycobacterial_A85_antigen"/>
</dbReference>
<dbReference type="InterPro" id="IPR000801">
    <property type="entry name" value="Esterase-like"/>
</dbReference>
<dbReference type="PANTHER" id="PTHR48098:SF1">
    <property type="entry name" value="DIACYLGLYCEROL ACYLTRANSFERASE_MYCOLYLTRANSFERASE AG85A"/>
    <property type="match status" value="1"/>
</dbReference>
<dbReference type="EMBL" id="JAPWIJ010000001">
    <property type="protein sequence ID" value="MCZ4517304.1"/>
    <property type="molecule type" value="Genomic_DNA"/>
</dbReference>
<dbReference type="PANTHER" id="PTHR48098">
    <property type="entry name" value="ENTEROCHELIN ESTERASE-RELATED"/>
    <property type="match status" value="1"/>
</dbReference>
<comment type="caution">
    <text evidence="2">The sequence shown here is derived from an EMBL/GenBank/DDBJ whole genome shotgun (WGS) entry which is preliminary data.</text>
</comment>
<evidence type="ECO:0000256" key="1">
    <source>
        <dbReference type="SAM" id="SignalP"/>
    </source>
</evidence>
<gene>
    <name evidence="2" type="ORF">O4220_02180</name>
</gene>
<sequence length="344" mass="36633">MKAPFPTAVVRRLAVMTLFAGLLFGLPAVAAADPVTPAAEQERGPVGTVRGVDKIDDVRWDVLVHSPSMDADIKIQVIRPADTSVPRPTLYMLNGAGAGVDGANWLAKTDIVDFFADKNVNVAMPVGGYLSYYTDWERDDPKLGRNKWQTFLTHELPPVLDEALGANGINSIGGLSMSAGSVLDLAIQAPGLYRGVASYSGCAQTSDPLTRSFIRALVQLRGGGDTDNMWGPDGDPRWVEHDPLVNAEKLRGLDLFVSNASGLPGPYEMPGNVRPAGSPPLADQVVLGGLIEAGANACAHNLVNRLGELGIPVTTNFPAAGTHSWQYWQDALRASWPTLELSLS</sequence>
<accession>A0ABT4M8L5</accession>
<dbReference type="InterPro" id="IPR029058">
    <property type="entry name" value="AB_hydrolase_fold"/>
</dbReference>
<evidence type="ECO:0000313" key="2">
    <source>
        <dbReference type="EMBL" id="MCZ4517304.1"/>
    </source>
</evidence>
<keyword evidence="3" id="KW-1185">Reference proteome</keyword>
<protein>
    <submittedName>
        <fullName evidence="2">Alpha/beta hydrolase family protein</fullName>
    </submittedName>
</protein>
<dbReference type="Proteomes" id="UP001081071">
    <property type="component" value="Unassembled WGS sequence"/>
</dbReference>
<keyword evidence="2" id="KW-0378">Hydrolase</keyword>
<dbReference type="SUPFAM" id="SSF53474">
    <property type="entry name" value="alpha/beta-Hydrolases"/>
    <property type="match status" value="1"/>
</dbReference>
<reference evidence="2" key="1">
    <citation type="submission" date="2022-12" db="EMBL/GenBank/DDBJ databases">
        <authorList>
            <person name="Krivoruchko A.V."/>
            <person name="Elkin A."/>
        </authorList>
    </citation>
    <scope>NUCLEOTIDE SEQUENCE</scope>
    <source>
        <strain evidence="2">IEGM 1391</strain>
    </source>
</reference>
<evidence type="ECO:0000313" key="3">
    <source>
        <dbReference type="Proteomes" id="UP001081071"/>
    </source>
</evidence>
<feature type="signal peptide" evidence="1">
    <location>
        <begin position="1"/>
        <end position="30"/>
    </location>
</feature>
<proteinExistence type="predicted"/>
<keyword evidence="1" id="KW-0732">Signal</keyword>
<name>A0ABT4M8L5_9NOCA</name>
<organism evidence="2 3">
    <name type="scientific">Rhodococcus ruber</name>
    <dbReference type="NCBI Taxonomy" id="1830"/>
    <lineage>
        <taxon>Bacteria</taxon>
        <taxon>Bacillati</taxon>
        <taxon>Actinomycetota</taxon>
        <taxon>Actinomycetes</taxon>
        <taxon>Mycobacteriales</taxon>
        <taxon>Nocardiaceae</taxon>
        <taxon>Rhodococcus</taxon>
    </lineage>
</organism>
<dbReference type="Gene3D" id="3.40.50.1820">
    <property type="entry name" value="alpha/beta hydrolase"/>
    <property type="match status" value="1"/>
</dbReference>
<dbReference type="GO" id="GO:0016787">
    <property type="term" value="F:hydrolase activity"/>
    <property type="evidence" value="ECO:0007669"/>
    <property type="project" value="UniProtKB-KW"/>
</dbReference>